<dbReference type="Proteomes" id="UP001319200">
    <property type="component" value="Unassembled WGS sequence"/>
</dbReference>
<feature type="chain" id="PRO_5042820324" evidence="1">
    <location>
        <begin position="25"/>
        <end position="217"/>
    </location>
</feature>
<dbReference type="AlphaFoldDB" id="A0AAP2DHU9"/>
<feature type="signal peptide" evidence="1">
    <location>
        <begin position="1"/>
        <end position="24"/>
    </location>
</feature>
<protein>
    <submittedName>
        <fullName evidence="2">Uncharacterized protein</fullName>
    </submittedName>
</protein>
<gene>
    <name evidence="2" type="ORF">KK083_05930</name>
</gene>
<name>A0AAP2DHU9_9BACT</name>
<dbReference type="EMBL" id="JAHESF010000004">
    <property type="protein sequence ID" value="MBT1696405.1"/>
    <property type="molecule type" value="Genomic_DNA"/>
</dbReference>
<evidence type="ECO:0000313" key="3">
    <source>
        <dbReference type="Proteomes" id="UP001319200"/>
    </source>
</evidence>
<evidence type="ECO:0000313" key="2">
    <source>
        <dbReference type="EMBL" id="MBT1696405.1"/>
    </source>
</evidence>
<evidence type="ECO:0000256" key="1">
    <source>
        <dbReference type="SAM" id="SignalP"/>
    </source>
</evidence>
<keyword evidence="1" id="KW-0732">Signal</keyword>
<proteinExistence type="predicted"/>
<accession>A0AAP2DHU9</accession>
<reference evidence="2 3" key="1">
    <citation type="submission" date="2021-05" db="EMBL/GenBank/DDBJ databases">
        <title>A Polyphasic approach of four new species of the genus Ohtaekwangia: Ohtaekwangia histidinii sp. nov., Ohtaekwangia cretensis sp. nov., Ohtaekwangia indiensis sp. nov., Ohtaekwangia reichenbachii sp. nov. from diverse environment.</title>
        <authorList>
            <person name="Octaviana S."/>
        </authorList>
    </citation>
    <scope>NUCLEOTIDE SEQUENCE [LARGE SCALE GENOMIC DNA]</scope>
    <source>
        <strain evidence="2 3">PWU4</strain>
    </source>
</reference>
<organism evidence="2 3">
    <name type="scientific">Chryseosolibacter histidini</name>
    <dbReference type="NCBI Taxonomy" id="2782349"/>
    <lineage>
        <taxon>Bacteria</taxon>
        <taxon>Pseudomonadati</taxon>
        <taxon>Bacteroidota</taxon>
        <taxon>Cytophagia</taxon>
        <taxon>Cytophagales</taxon>
        <taxon>Chryseotaleaceae</taxon>
        <taxon>Chryseosolibacter</taxon>
    </lineage>
</organism>
<sequence length="217" mass="24743">MKSNAQINLFSIGILLLVSVTTRAQTAATEFGAEKYNPPYDLAVPQGWGVERFAIPIEFAPSIPYKGVEDLRFAPGWSDPRSNEYWAYAFLWYLEGKPEIDPKITEKNLADYYTGLVGRNIEQRKIPAEKLVPLKATIRETNTVEGDLKTFSGTVYMLDYMEQKPMTLHCIVHVKACPDKNHTFVFYEISPQPLTSNVWKDLHQLWTTFACDKAKSK</sequence>
<keyword evidence="3" id="KW-1185">Reference proteome</keyword>
<comment type="caution">
    <text evidence="2">The sequence shown here is derived from an EMBL/GenBank/DDBJ whole genome shotgun (WGS) entry which is preliminary data.</text>
</comment>
<dbReference type="RefSeq" id="WP_254161687.1">
    <property type="nucleotide sequence ID" value="NZ_JAHESF010000004.1"/>
</dbReference>